<dbReference type="GO" id="GO:0005858">
    <property type="term" value="C:axonemal dynein complex"/>
    <property type="evidence" value="ECO:0007669"/>
    <property type="project" value="InterPro"/>
</dbReference>
<gene>
    <name evidence="8" type="ORF">TGDOM2_284670</name>
</gene>
<feature type="coiled-coil region" evidence="5">
    <location>
        <begin position="42"/>
        <end position="105"/>
    </location>
</feature>
<feature type="region of interest" description="Disordered" evidence="6">
    <location>
        <begin position="1"/>
        <end position="22"/>
    </location>
</feature>
<dbReference type="OrthoDB" id="7760980at2759"/>
<comment type="subcellular location">
    <subcellularLocation>
        <location evidence="1">Cytoplasm</location>
        <location evidence="1">Cytoskeleton</location>
        <location evidence="1">Flagellum axoneme</location>
    </subcellularLocation>
</comment>
<evidence type="ECO:0000256" key="5">
    <source>
        <dbReference type="SAM" id="Coils"/>
    </source>
</evidence>
<dbReference type="Proteomes" id="UP000028837">
    <property type="component" value="Unassembled WGS sequence"/>
</dbReference>
<dbReference type="GO" id="GO:0060285">
    <property type="term" value="P:cilium-dependent cell motility"/>
    <property type="evidence" value="ECO:0007669"/>
    <property type="project" value="TreeGrafter"/>
</dbReference>
<dbReference type="EMBL" id="AHZU02000816">
    <property type="protein sequence ID" value="KFG39816.1"/>
    <property type="molecule type" value="Genomic_DNA"/>
</dbReference>
<name>A0A086K5Z8_TOXGO</name>
<dbReference type="GO" id="GO:0070286">
    <property type="term" value="P:axonemal dynein complex assembly"/>
    <property type="evidence" value="ECO:0007669"/>
    <property type="project" value="InterPro"/>
</dbReference>
<protein>
    <submittedName>
        <fullName evidence="8">Flagellar associated protein</fullName>
    </submittedName>
</protein>
<sequence length="468" mass="54145">MPTKTKKNGGKKTAEAGPASATALGLDEKQKLQGAALKTYLKERAESTLKSATHNKKKIIAKWLPIMRGMKLQEIRKNADDYIANREIQAERADARLEMKDLDLDDAAEHQHMIVSSHKVNIKKLLDLQSARMHKLEQKYREHLSFLQQQFQEDIGNIAQVHSAFKQELELIVQQIEKEETLRAHEETTEHNTQYELIRNRNIEADHLVESALDEQIESLKERCDTALQNYRSSTDANAHEYKKLLQQDVTLSRQVDTKLKQVEKLQAAIAHWKAKLAQNRQECESRNEQMKVEIEQLRRHCKEMKARMNRARESDRQRLVDLSTNARECKKKLTDQLKLAERILRTAELCRKYETPREKIAPLPAPPNCTAHDVDWNEVSEALKEEILEVLGDDGTDEWTYLDNFLKRYNRVLLDKLAYERRKKAVDEQTETLKSRLNSFVQNISINKDTLTKPNSLLLVNAAAAPC</sequence>
<comment type="caution">
    <text evidence="8">The sequence shown here is derived from an EMBL/GenBank/DDBJ whole genome shotgun (WGS) entry which is preliminary data.</text>
</comment>
<evidence type="ECO:0000259" key="7">
    <source>
        <dbReference type="Pfam" id="PF14775"/>
    </source>
</evidence>
<reference evidence="8 9" key="1">
    <citation type="submission" date="2014-02" db="EMBL/GenBank/DDBJ databases">
        <authorList>
            <person name="Sibley D."/>
            <person name="Venepally P."/>
            <person name="Karamycheva S."/>
            <person name="Hadjithomas M."/>
            <person name="Khan A."/>
            <person name="Brunk B."/>
            <person name="Roos D."/>
            <person name="Caler E."/>
            <person name="Lorenzi H."/>
        </authorList>
    </citation>
    <scope>NUCLEOTIDE SEQUENCE [LARGE SCALE GENOMIC DNA]</scope>
    <source>
        <strain evidence="8 9">GAB2-2007-GAL-DOM2</strain>
    </source>
</reference>
<evidence type="ECO:0000256" key="4">
    <source>
        <dbReference type="ARBA" id="ARBA00023273"/>
    </source>
</evidence>
<evidence type="ECO:0000313" key="9">
    <source>
        <dbReference type="Proteomes" id="UP000028837"/>
    </source>
</evidence>
<proteinExistence type="predicted"/>
<dbReference type="InterPro" id="IPR029440">
    <property type="entry name" value="DRC1_C"/>
</dbReference>
<keyword evidence="3" id="KW-0969">Cilium</keyword>
<evidence type="ECO:0000313" key="8">
    <source>
        <dbReference type="EMBL" id="KFG39816.1"/>
    </source>
</evidence>
<keyword evidence="4" id="KW-0966">Cell projection</keyword>
<evidence type="ECO:0000256" key="6">
    <source>
        <dbReference type="SAM" id="MobiDB-lite"/>
    </source>
</evidence>
<accession>A0A086K5Z8</accession>
<evidence type="ECO:0000256" key="1">
    <source>
        <dbReference type="ARBA" id="ARBA00004611"/>
    </source>
</evidence>
<organism evidence="8 9">
    <name type="scientific">Toxoplasma gondii GAB2-2007-GAL-DOM2</name>
    <dbReference type="NCBI Taxonomy" id="1130820"/>
    <lineage>
        <taxon>Eukaryota</taxon>
        <taxon>Sar</taxon>
        <taxon>Alveolata</taxon>
        <taxon>Apicomplexa</taxon>
        <taxon>Conoidasida</taxon>
        <taxon>Coccidia</taxon>
        <taxon>Eucoccidiorida</taxon>
        <taxon>Eimeriorina</taxon>
        <taxon>Sarcocystidae</taxon>
        <taxon>Toxoplasma</taxon>
    </lineage>
</organism>
<feature type="domain" description="Dynein regulatory complex protein 1 C-terminal" evidence="7">
    <location>
        <begin position="385"/>
        <end position="441"/>
    </location>
</feature>
<keyword evidence="2 8" id="KW-0282">Flagellum</keyword>
<dbReference type="GO" id="GO:0003352">
    <property type="term" value="P:regulation of cilium movement"/>
    <property type="evidence" value="ECO:0007669"/>
    <property type="project" value="TreeGrafter"/>
</dbReference>
<dbReference type="Pfam" id="PF14775">
    <property type="entry name" value="NYD-SP28_assoc"/>
    <property type="match status" value="1"/>
</dbReference>
<feature type="compositionally biased region" description="Basic residues" evidence="6">
    <location>
        <begin position="1"/>
        <end position="10"/>
    </location>
</feature>
<dbReference type="VEuPathDB" id="ToxoDB:TGDOM2_284670"/>
<dbReference type="InterPro" id="IPR039750">
    <property type="entry name" value="DRC1/DRC2"/>
</dbReference>
<dbReference type="AlphaFoldDB" id="A0A086K5Z8"/>
<evidence type="ECO:0000256" key="2">
    <source>
        <dbReference type="ARBA" id="ARBA00022846"/>
    </source>
</evidence>
<keyword evidence="5" id="KW-0175">Coiled coil</keyword>
<feature type="coiled-coil region" evidence="5">
    <location>
        <begin position="263"/>
        <end position="315"/>
    </location>
</feature>
<evidence type="ECO:0000256" key="3">
    <source>
        <dbReference type="ARBA" id="ARBA00023069"/>
    </source>
</evidence>
<dbReference type="PANTHER" id="PTHR21625">
    <property type="entry name" value="NYD-SP28 PROTEIN"/>
    <property type="match status" value="1"/>
</dbReference>
<dbReference type="PANTHER" id="PTHR21625:SF0">
    <property type="entry name" value="DYNEIN REGULATORY COMPLEX SUBUNIT 2"/>
    <property type="match status" value="1"/>
</dbReference>